<feature type="compositionally biased region" description="Low complexity" evidence="9">
    <location>
        <begin position="148"/>
        <end position="181"/>
    </location>
</feature>
<reference evidence="13 14" key="1">
    <citation type="submission" date="2017-12" db="EMBL/GenBank/DDBJ databases">
        <title>Sequencing, de novo assembly and annotation of complete genome of a new Thraustochytrid species, strain FCC1311.</title>
        <authorList>
            <person name="Sedici K."/>
            <person name="Godart F."/>
            <person name="Aiese Cigliano R."/>
            <person name="Sanseverino W."/>
            <person name="Barakat M."/>
            <person name="Ortet P."/>
            <person name="Marechal E."/>
            <person name="Cagnac O."/>
            <person name="Amato A."/>
        </authorList>
    </citation>
    <scope>NUCLEOTIDE SEQUENCE [LARGE SCALE GENOMIC DNA]</scope>
</reference>
<feature type="region of interest" description="Disordered" evidence="9">
    <location>
        <begin position="141"/>
        <end position="239"/>
    </location>
</feature>
<evidence type="ECO:0000256" key="1">
    <source>
        <dbReference type="ARBA" id="ARBA00009903"/>
    </source>
</evidence>
<keyword evidence="7 8" id="KW-0067">ATP-binding</keyword>
<organism evidence="13 14">
    <name type="scientific">Hondaea fermentalgiana</name>
    <dbReference type="NCBI Taxonomy" id="2315210"/>
    <lineage>
        <taxon>Eukaryota</taxon>
        <taxon>Sar</taxon>
        <taxon>Stramenopiles</taxon>
        <taxon>Bigyra</taxon>
        <taxon>Labyrinthulomycetes</taxon>
        <taxon>Thraustochytrida</taxon>
        <taxon>Thraustochytriidae</taxon>
        <taxon>Hondaea</taxon>
    </lineage>
</organism>
<dbReference type="EMBL" id="BEYU01000001">
    <property type="protein sequence ID" value="GBG23950.1"/>
    <property type="molecule type" value="Genomic_DNA"/>
</dbReference>
<dbReference type="PROSITE" id="PS50011">
    <property type="entry name" value="PROTEIN_KINASE_DOM"/>
    <property type="match status" value="1"/>
</dbReference>
<feature type="compositionally biased region" description="Low complexity" evidence="9">
    <location>
        <begin position="341"/>
        <end position="357"/>
    </location>
</feature>
<dbReference type="SMART" id="SM00312">
    <property type="entry name" value="PX"/>
    <property type="match status" value="1"/>
</dbReference>
<dbReference type="InterPro" id="IPR036871">
    <property type="entry name" value="PX_dom_sf"/>
</dbReference>
<evidence type="ECO:0000256" key="4">
    <source>
        <dbReference type="ARBA" id="ARBA00022679"/>
    </source>
</evidence>
<dbReference type="AlphaFoldDB" id="A0A2R5FYZ6"/>
<dbReference type="Pfam" id="PF00069">
    <property type="entry name" value="Pkinase"/>
    <property type="match status" value="1"/>
</dbReference>
<dbReference type="PROSITE" id="PS50195">
    <property type="entry name" value="PX"/>
    <property type="match status" value="1"/>
</dbReference>
<dbReference type="SMART" id="SM00133">
    <property type="entry name" value="S_TK_X"/>
    <property type="match status" value="1"/>
</dbReference>
<evidence type="ECO:0000256" key="3">
    <source>
        <dbReference type="ARBA" id="ARBA00022553"/>
    </source>
</evidence>
<keyword evidence="2" id="KW-0723">Serine/threonine-protein kinase</keyword>
<accession>A0A2R5FYZ6</accession>
<keyword evidence="14" id="KW-1185">Reference proteome</keyword>
<dbReference type="FunFam" id="1.10.510.10:FF:000008">
    <property type="entry name" value="Non-specific serine/threonine protein kinase"/>
    <property type="match status" value="1"/>
</dbReference>
<dbReference type="CDD" id="cd06093">
    <property type="entry name" value="PX_domain"/>
    <property type="match status" value="1"/>
</dbReference>
<dbReference type="InterPro" id="IPR000719">
    <property type="entry name" value="Prot_kinase_dom"/>
</dbReference>
<dbReference type="Proteomes" id="UP000241890">
    <property type="component" value="Unassembled WGS sequence"/>
</dbReference>
<dbReference type="Pfam" id="PF00787">
    <property type="entry name" value="PX"/>
    <property type="match status" value="1"/>
</dbReference>
<dbReference type="PROSITE" id="PS51285">
    <property type="entry name" value="AGC_KINASE_CTER"/>
    <property type="match status" value="1"/>
</dbReference>
<keyword evidence="5 8" id="KW-0547">Nucleotide-binding</keyword>
<dbReference type="InterPro" id="IPR000961">
    <property type="entry name" value="AGC-kinase_C"/>
</dbReference>
<dbReference type="Gene3D" id="3.30.200.20">
    <property type="entry name" value="Phosphorylase Kinase, domain 1"/>
    <property type="match status" value="1"/>
</dbReference>
<dbReference type="Gene3D" id="1.10.510.10">
    <property type="entry name" value="Transferase(Phosphotransferase) domain 1"/>
    <property type="match status" value="1"/>
</dbReference>
<feature type="binding site" evidence="8">
    <location>
        <position position="420"/>
    </location>
    <ligand>
        <name>ATP</name>
        <dbReference type="ChEBI" id="CHEBI:30616"/>
    </ligand>
</feature>
<evidence type="ECO:0000313" key="14">
    <source>
        <dbReference type="Proteomes" id="UP000241890"/>
    </source>
</evidence>
<proteinExistence type="inferred from homology"/>
<dbReference type="InterPro" id="IPR001683">
    <property type="entry name" value="PX_dom"/>
</dbReference>
<dbReference type="InterPro" id="IPR017441">
    <property type="entry name" value="Protein_kinase_ATP_BS"/>
</dbReference>
<evidence type="ECO:0000256" key="2">
    <source>
        <dbReference type="ARBA" id="ARBA00022527"/>
    </source>
</evidence>
<feature type="region of interest" description="Disordered" evidence="9">
    <location>
        <begin position="733"/>
        <end position="774"/>
    </location>
</feature>
<dbReference type="InterPro" id="IPR008271">
    <property type="entry name" value="Ser/Thr_kinase_AS"/>
</dbReference>
<dbReference type="PROSITE" id="PS00107">
    <property type="entry name" value="PROTEIN_KINASE_ATP"/>
    <property type="match status" value="1"/>
</dbReference>
<evidence type="ECO:0000313" key="13">
    <source>
        <dbReference type="EMBL" id="GBG23950.1"/>
    </source>
</evidence>
<feature type="compositionally biased region" description="Polar residues" evidence="9">
    <location>
        <begin position="214"/>
        <end position="225"/>
    </location>
</feature>
<dbReference type="InterPro" id="IPR011009">
    <property type="entry name" value="Kinase-like_dom_sf"/>
</dbReference>
<evidence type="ECO:0000256" key="9">
    <source>
        <dbReference type="SAM" id="MobiDB-lite"/>
    </source>
</evidence>
<evidence type="ECO:0000259" key="10">
    <source>
        <dbReference type="PROSITE" id="PS50011"/>
    </source>
</evidence>
<dbReference type="GO" id="GO:0035091">
    <property type="term" value="F:phosphatidylinositol binding"/>
    <property type="evidence" value="ECO:0007669"/>
    <property type="project" value="InterPro"/>
</dbReference>
<dbReference type="PANTHER" id="PTHR24351">
    <property type="entry name" value="RIBOSOMAL PROTEIN S6 KINASE"/>
    <property type="match status" value="1"/>
</dbReference>
<dbReference type="PROSITE" id="PS00108">
    <property type="entry name" value="PROTEIN_KINASE_ST"/>
    <property type="match status" value="1"/>
</dbReference>
<feature type="compositionally biased region" description="Pro residues" evidence="9">
    <location>
        <begin position="373"/>
        <end position="384"/>
    </location>
</feature>
<protein>
    <submittedName>
        <fullName evidence="13">Protein kinase, putative</fullName>
    </submittedName>
</protein>
<sequence>MYTLTEQLSNVDIRKDNLLENVQSLQIPDYKVVKDKSGTKFVVYVVRIRSGDVAWELERRYNEFHQLHDRLAAVKAAAPRLPSLPPKRMFGGFSRDFLEKRRADLEQYLQNVIFEPVLLQQDLLRDFLWYSHKMLTAHGRMHPSQRDAAASGFNAASSGAPRDPSSSSASSAASSGPASSPMMGIRGATMASQNGPSPAVSMPVGDKSSPRKSIASTGSRGSQGQPVPDPRNVNVGTVGSLGDINFQGVGDIIDFAPNEADDEEESADSSSGRNFNDGEGDARSDSNSNCSSNTASNNSSTNQNNNVDNNNYYNHGSTQGSKDNKLFVDTDLASGSGGDHTAAGAQTGTSTASTATSDSRHASPRHGSTPMRAPRPPASAPPVKKPSLDDFEMVRVLGKGSFGKVLLCKKRDTGKLYAIKVLKKQHVVKRRQVVHTKTERSVLGLVDHPFVVKLHYAFQTGDKLHFVLDFCSGGELFFHLGRAGRFNESLGRFYAAEIALALGHLHKKGVVYRDLKPENILLDAEGHIKLADFGLSKEGIVSGIRGTHSFCGTPEYLAPEVLNRHGHGTSVDWWSLGALLYEMLTGLPPWYSQDRQKMFACIRSSELRFPEFVSSLAQLILTDLLERDVTKRLGSSRDVDEVKEHPFFQFMDWDKLYRREIPSPFVPRLSSQTDTGNFDSQFTRLPINSIDASSFVGSPRNPGVLSSSVMSESQTHFDNFTFAEPSTLAAHMQDVGSLHSHHHGGQPQPSPHSGGFAAPLSPAGGPAHAPASATGLADGILFE</sequence>
<keyword evidence="4" id="KW-0808">Transferase</keyword>
<evidence type="ECO:0000256" key="6">
    <source>
        <dbReference type="ARBA" id="ARBA00022777"/>
    </source>
</evidence>
<dbReference type="InterPro" id="IPR017892">
    <property type="entry name" value="Pkinase_C"/>
</dbReference>
<keyword evidence="6 13" id="KW-0418">Kinase</keyword>
<dbReference type="SMART" id="SM00220">
    <property type="entry name" value="S_TKc"/>
    <property type="match status" value="1"/>
</dbReference>
<dbReference type="GO" id="GO:0005524">
    <property type="term" value="F:ATP binding"/>
    <property type="evidence" value="ECO:0007669"/>
    <property type="project" value="UniProtKB-UniRule"/>
</dbReference>
<evidence type="ECO:0000256" key="8">
    <source>
        <dbReference type="PROSITE-ProRule" id="PRU10141"/>
    </source>
</evidence>
<feature type="domain" description="Protein kinase" evidence="10">
    <location>
        <begin position="391"/>
        <end position="648"/>
    </location>
</feature>
<dbReference type="InterPro" id="IPR045270">
    <property type="entry name" value="STKc_AGC"/>
</dbReference>
<feature type="region of interest" description="Disordered" evidence="9">
    <location>
        <begin position="260"/>
        <end position="386"/>
    </location>
</feature>
<feature type="compositionally biased region" description="Low complexity" evidence="9">
    <location>
        <begin position="745"/>
        <end position="773"/>
    </location>
</feature>
<feature type="compositionally biased region" description="Low complexity" evidence="9">
    <location>
        <begin position="285"/>
        <end position="314"/>
    </location>
</feature>
<dbReference type="InParanoid" id="A0A2R5FYZ6"/>
<comment type="similarity">
    <text evidence="1">Belongs to the protein kinase superfamily. AGC Ser/Thr protein kinase family.</text>
</comment>
<evidence type="ECO:0000259" key="11">
    <source>
        <dbReference type="PROSITE" id="PS50195"/>
    </source>
</evidence>
<dbReference type="GO" id="GO:0004674">
    <property type="term" value="F:protein serine/threonine kinase activity"/>
    <property type="evidence" value="ECO:0007669"/>
    <property type="project" value="UniProtKB-KW"/>
</dbReference>
<evidence type="ECO:0000259" key="12">
    <source>
        <dbReference type="PROSITE" id="PS51285"/>
    </source>
</evidence>
<dbReference type="FunFam" id="3.30.200.20:FF:000103">
    <property type="entry name" value="Protein kinase C"/>
    <property type="match status" value="1"/>
</dbReference>
<dbReference type="SUPFAM" id="SSF56112">
    <property type="entry name" value="Protein kinase-like (PK-like)"/>
    <property type="match status" value="1"/>
</dbReference>
<dbReference type="CDD" id="cd05123">
    <property type="entry name" value="STKc_AGC"/>
    <property type="match status" value="1"/>
</dbReference>
<feature type="domain" description="PX" evidence="11">
    <location>
        <begin position="22"/>
        <end position="135"/>
    </location>
</feature>
<feature type="domain" description="AGC-kinase C-terminal" evidence="12">
    <location>
        <begin position="649"/>
        <end position="732"/>
    </location>
</feature>
<evidence type="ECO:0000256" key="7">
    <source>
        <dbReference type="ARBA" id="ARBA00022840"/>
    </source>
</evidence>
<dbReference type="Pfam" id="PF00433">
    <property type="entry name" value="Pkinase_C"/>
    <property type="match status" value="1"/>
</dbReference>
<gene>
    <name evidence="13" type="ORF">FCC1311_001692</name>
</gene>
<comment type="caution">
    <text evidence="13">The sequence shown here is derived from an EMBL/GenBank/DDBJ whole genome shotgun (WGS) entry which is preliminary data.</text>
</comment>
<dbReference type="SUPFAM" id="SSF64268">
    <property type="entry name" value="PX domain"/>
    <property type="match status" value="1"/>
</dbReference>
<evidence type="ECO:0000256" key="5">
    <source>
        <dbReference type="ARBA" id="ARBA00022741"/>
    </source>
</evidence>
<name>A0A2R5FYZ6_9STRA</name>
<dbReference type="Gene3D" id="3.30.1520.10">
    <property type="entry name" value="Phox-like domain"/>
    <property type="match status" value="1"/>
</dbReference>
<keyword evidence="3" id="KW-0597">Phosphoprotein</keyword>